<evidence type="ECO:0000256" key="4">
    <source>
        <dbReference type="ARBA" id="ARBA00022691"/>
    </source>
</evidence>
<dbReference type="EMBL" id="DSDY01000055">
    <property type="protein sequence ID" value="HDS10331.1"/>
    <property type="molecule type" value="Genomic_DNA"/>
</dbReference>
<dbReference type="SUPFAM" id="SSF111278">
    <property type="entry name" value="SSo0622-like"/>
    <property type="match status" value="1"/>
</dbReference>
<evidence type="ECO:0000256" key="2">
    <source>
        <dbReference type="ARBA" id="ARBA00022603"/>
    </source>
</evidence>
<reference evidence="9" key="1">
    <citation type="journal article" date="2020" name="mSystems">
        <title>Genome- and Community-Level Interaction Insights into Carbon Utilization and Element Cycling Functions of Hydrothermarchaeota in Hydrothermal Sediment.</title>
        <authorList>
            <person name="Zhou Z."/>
            <person name="Liu Y."/>
            <person name="Xu W."/>
            <person name="Pan J."/>
            <person name="Luo Z.H."/>
            <person name="Li M."/>
        </authorList>
    </citation>
    <scope>NUCLEOTIDE SEQUENCE [LARGE SCALE GENOMIC DNA]</scope>
    <source>
        <strain evidence="9">SpSt-123</strain>
    </source>
</reference>
<dbReference type="InterPro" id="IPR003827">
    <property type="entry name" value="tRNA_yW-synthesising"/>
</dbReference>
<gene>
    <name evidence="7" type="primary">taw3</name>
    <name evidence="9" type="ORF">ENO04_01715</name>
</gene>
<dbReference type="GO" id="GO:0030488">
    <property type="term" value="P:tRNA methylation"/>
    <property type="evidence" value="ECO:0007669"/>
    <property type="project" value="InterPro"/>
</dbReference>
<dbReference type="PANTHER" id="PTHR48418">
    <property type="entry name" value="TRNA WYBUTOSINE-SYNTHESIZING PROTEIN 3"/>
    <property type="match status" value="1"/>
</dbReference>
<comment type="caution">
    <text evidence="9">The sequence shown here is derived from an EMBL/GenBank/DDBJ whole genome shotgun (WGS) entry which is preliminary data.</text>
</comment>
<feature type="domain" description="tRNA wybutosine-synthesizing protein" evidence="8">
    <location>
        <begin position="14"/>
        <end position="196"/>
    </location>
</feature>
<dbReference type="InterPro" id="IPR022908">
    <property type="entry name" value="Taw3"/>
</dbReference>
<dbReference type="Pfam" id="PF02676">
    <property type="entry name" value="TYW3"/>
    <property type="match status" value="1"/>
</dbReference>
<dbReference type="EC" id="2.1.1.282" evidence="7"/>
<name>A0A7C1IF20_9CREN</name>
<evidence type="ECO:0000259" key="8">
    <source>
        <dbReference type="Pfam" id="PF02676"/>
    </source>
</evidence>
<comment type="similarity">
    <text evidence="1 7">Belongs to the TYW3 family.</text>
</comment>
<evidence type="ECO:0000256" key="7">
    <source>
        <dbReference type="HAMAP-Rule" id="MF_00266"/>
    </source>
</evidence>
<evidence type="ECO:0000256" key="6">
    <source>
        <dbReference type="ARBA" id="ARBA00030554"/>
    </source>
</evidence>
<sequence length="198" mass="23015">MLVGGSLSSLWDTEKKKHLERIARDKEVGYIDIRIIDLLEAINRIEALYTTSSCSGRIAIIDSDWPWEKDDTFTVFKSHEKISENDIKTIIEMMPKERYWLMVRGPILHVIAKDLESAKKLLRLARESGFKHSGVMDVTSTGYLVELISSSQITMPLRDKYAIYVDKENLHMLIMLSNEILENSWLRINKLKEKIESW</sequence>
<organism evidence="9">
    <name type="scientific">Fervidicoccus fontis</name>
    <dbReference type="NCBI Taxonomy" id="683846"/>
    <lineage>
        <taxon>Archaea</taxon>
        <taxon>Thermoproteota</taxon>
        <taxon>Thermoprotei</taxon>
        <taxon>Fervidicoccales</taxon>
        <taxon>Fervidicoccaceae</taxon>
        <taxon>Fervidicoccus</taxon>
    </lineage>
</organism>
<comment type="catalytic activity">
    <reaction evidence="7">
        <text>4-demethyl-7-[(3S)-3-amino-3-carboxypropyl]wyosine(37) in tRNA(Phe) + S-adenosyl-L-methionine = 7-[(3S)-3-amino-3-carboxypropyl]wyosine(37) in tRNA(Phe) + S-adenosyl-L-homocysteine + H(+)</text>
        <dbReference type="Rhea" id="RHEA:36635"/>
        <dbReference type="Rhea" id="RHEA-COMP:10378"/>
        <dbReference type="Rhea" id="RHEA-COMP:10379"/>
        <dbReference type="ChEBI" id="CHEBI:15378"/>
        <dbReference type="ChEBI" id="CHEBI:57856"/>
        <dbReference type="ChEBI" id="CHEBI:59789"/>
        <dbReference type="ChEBI" id="CHEBI:73543"/>
        <dbReference type="ChEBI" id="CHEBI:73550"/>
        <dbReference type="EC" id="2.1.1.282"/>
    </reaction>
</comment>
<dbReference type="PANTHER" id="PTHR48418:SF1">
    <property type="entry name" value="TRNA WYBUTOSINE-SYNTHESIZING PROTEIN 3"/>
    <property type="match status" value="1"/>
</dbReference>
<evidence type="ECO:0000256" key="3">
    <source>
        <dbReference type="ARBA" id="ARBA00022679"/>
    </source>
</evidence>
<evidence type="ECO:0000313" key="9">
    <source>
        <dbReference type="EMBL" id="HDS10331.1"/>
    </source>
</evidence>
<keyword evidence="5 7" id="KW-0819">tRNA processing</keyword>
<evidence type="ECO:0000256" key="5">
    <source>
        <dbReference type="ARBA" id="ARBA00022694"/>
    </source>
</evidence>
<protein>
    <recommendedName>
        <fullName evidence="6 7">tRNA(Phe) 7-((3-amino-3-carboxypropyl)-4-demethylwyosine(37)-N(4))-methyltransferase</fullName>
        <ecNumber evidence="7">2.1.1.282</ecNumber>
    </recommendedName>
    <alternativeName>
        <fullName evidence="7">tRNA wyosine derivatives biosynthesis protein Taw3</fullName>
    </alternativeName>
</protein>
<keyword evidence="3 7" id="KW-0808">Transferase</keyword>
<comment type="function">
    <text evidence="7">S-adenosyl-L-methionine-dependent methyltransferase that acts as a component of the wyosine derivatives biosynthesis pathway. Probably methylates N-4 position of wybutosine-86 to produce wybutosine-72.</text>
</comment>
<dbReference type="GO" id="GO:0031591">
    <property type="term" value="P:wybutosine biosynthetic process"/>
    <property type="evidence" value="ECO:0007669"/>
    <property type="project" value="InterPro"/>
</dbReference>
<dbReference type="HAMAP" id="MF_00266">
    <property type="entry name" value="TYW3_archaea"/>
    <property type="match status" value="1"/>
</dbReference>
<accession>A0A7C1IF20</accession>
<keyword evidence="4 7" id="KW-0949">S-adenosyl-L-methionine</keyword>
<proteinExistence type="inferred from homology"/>
<dbReference type="Gene3D" id="3.30.1960.10">
    <property type="entry name" value="tRNA wybutosine-synthesizing-like"/>
    <property type="match status" value="1"/>
</dbReference>
<dbReference type="GO" id="GO:0008175">
    <property type="term" value="F:tRNA methyltransferase activity"/>
    <property type="evidence" value="ECO:0007669"/>
    <property type="project" value="InterPro"/>
</dbReference>
<dbReference type="InterPro" id="IPR036602">
    <property type="entry name" value="tRNA_yW-synthesising-like_sf"/>
</dbReference>
<evidence type="ECO:0000256" key="1">
    <source>
        <dbReference type="ARBA" id="ARBA00008569"/>
    </source>
</evidence>
<dbReference type="AlphaFoldDB" id="A0A7C1IF20"/>
<dbReference type="NCBIfam" id="NF003267">
    <property type="entry name" value="PRK04235.1-6"/>
    <property type="match status" value="1"/>
</dbReference>
<keyword evidence="2 7" id="KW-0489">Methyltransferase</keyword>